<dbReference type="Gene3D" id="3.40.50.300">
    <property type="entry name" value="P-loop containing nucleotide triphosphate hydrolases"/>
    <property type="match status" value="1"/>
</dbReference>
<dbReference type="SMART" id="SM00382">
    <property type="entry name" value="AAA"/>
    <property type="match status" value="1"/>
</dbReference>
<evidence type="ECO:0000259" key="9">
    <source>
        <dbReference type="PROSITE" id="PS50929"/>
    </source>
</evidence>
<keyword evidence="4 10" id="KW-0067">ATP-binding</keyword>
<dbReference type="CDD" id="cd07346">
    <property type="entry name" value="ABC_6TM_exporters"/>
    <property type="match status" value="1"/>
</dbReference>
<feature type="transmembrane region" description="Helical" evidence="7">
    <location>
        <begin position="28"/>
        <end position="52"/>
    </location>
</feature>
<dbReference type="EMBL" id="JABAGR010000001">
    <property type="protein sequence ID" value="NMF25190.1"/>
    <property type="molecule type" value="Genomic_DNA"/>
</dbReference>
<keyword evidence="6 7" id="KW-0472">Membrane</keyword>
<evidence type="ECO:0000259" key="8">
    <source>
        <dbReference type="PROSITE" id="PS50893"/>
    </source>
</evidence>
<accession>A0A7X9T988</accession>
<evidence type="ECO:0000256" key="6">
    <source>
        <dbReference type="ARBA" id="ARBA00023136"/>
    </source>
</evidence>
<evidence type="ECO:0000313" key="10">
    <source>
        <dbReference type="EMBL" id="NMF25190.1"/>
    </source>
</evidence>
<dbReference type="SUPFAM" id="SSF52540">
    <property type="entry name" value="P-loop containing nucleoside triphosphate hydrolases"/>
    <property type="match status" value="1"/>
</dbReference>
<keyword evidence="5 7" id="KW-1133">Transmembrane helix</keyword>
<comment type="subcellular location">
    <subcellularLocation>
        <location evidence="1">Cell membrane</location>
        <topology evidence="1">Multi-pass membrane protein</topology>
    </subcellularLocation>
</comment>
<dbReference type="PANTHER" id="PTHR24221:SF654">
    <property type="entry name" value="ATP-BINDING CASSETTE SUB-FAMILY B MEMBER 6"/>
    <property type="match status" value="1"/>
</dbReference>
<evidence type="ECO:0000256" key="2">
    <source>
        <dbReference type="ARBA" id="ARBA00022692"/>
    </source>
</evidence>
<dbReference type="InterPro" id="IPR011527">
    <property type="entry name" value="ABC1_TM_dom"/>
</dbReference>
<dbReference type="RefSeq" id="WP_170103257.1">
    <property type="nucleotide sequence ID" value="NZ_JABAGR010000001.1"/>
</dbReference>
<comment type="caution">
    <text evidence="10">The sequence shown here is derived from an EMBL/GenBank/DDBJ whole genome shotgun (WGS) entry which is preliminary data.</text>
</comment>
<feature type="transmembrane region" description="Helical" evidence="7">
    <location>
        <begin position="170"/>
        <end position="188"/>
    </location>
</feature>
<evidence type="ECO:0000256" key="1">
    <source>
        <dbReference type="ARBA" id="ARBA00004651"/>
    </source>
</evidence>
<dbReference type="InterPro" id="IPR036640">
    <property type="entry name" value="ABC1_TM_sf"/>
</dbReference>
<evidence type="ECO:0000256" key="3">
    <source>
        <dbReference type="ARBA" id="ARBA00022741"/>
    </source>
</evidence>
<proteinExistence type="predicted"/>
<evidence type="ECO:0000256" key="7">
    <source>
        <dbReference type="SAM" id="Phobius"/>
    </source>
</evidence>
<dbReference type="Gene3D" id="1.20.1560.10">
    <property type="entry name" value="ABC transporter type 1, transmembrane domain"/>
    <property type="match status" value="1"/>
</dbReference>
<dbReference type="Pfam" id="PF00005">
    <property type="entry name" value="ABC_tran"/>
    <property type="match status" value="1"/>
</dbReference>
<evidence type="ECO:0000256" key="4">
    <source>
        <dbReference type="ARBA" id="ARBA00022840"/>
    </source>
</evidence>
<dbReference type="GO" id="GO:0005524">
    <property type="term" value="F:ATP binding"/>
    <property type="evidence" value="ECO:0007669"/>
    <property type="project" value="UniProtKB-KW"/>
</dbReference>
<dbReference type="InterPro" id="IPR003439">
    <property type="entry name" value="ABC_transporter-like_ATP-bd"/>
</dbReference>
<feature type="domain" description="ABC transporter" evidence="8">
    <location>
        <begin position="348"/>
        <end position="580"/>
    </location>
</feature>
<gene>
    <name evidence="10" type="ORF">HF885_01850</name>
</gene>
<evidence type="ECO:0000256" key="5">
    <source>
        <dbReference type="ARBA" id="ARBA00022989"/>
    </source>
</evidence>
<protein>
    <submittedName>
        <fullName evidence="10">ABC transporter ATP-binding protein</fullName>
    </submittedName>
</protein>
<organism evidence="10 11">
    <name type="scientific">Parafannyhessea umbonata</name>
    <dbReference type="NCBI Taxonomy" id="604330"/>
    <lineage>
        <taxon>Bacteria</taxon>
        <taxon>Bacillati</taxon>
        <taxon>Actinomycetota</taxon>
        <taxon>Coriobacteriia</taxon>
        <taxon>Coriobacteriales</taxon>
        <taxon>Atopobiaceae</taxon>
        <taxon>Parafannyhessea</taxon>
    </lineage>
</organism>
<feature type="domain" description="ABC transmembrane type-1" evidence="9">
    <location>
        <begin position="39"/>
        <end position="316"/>
    </location>
</feature>
<dbReference type="Pfam" id="PF00664">
    <property type="entry name" value="ABC_membrane"/>
    <property type="match status" value="1"/>
</dbReference>
<dbReference type="InterPro" id="IPR027417">
    <property type="entry name" value="P-loop_NTPase"/>
</dbReference>
<dbReference type="AlphaFoldDB" id="A0A7X9T988"/>
<keyword evidence="3" id="KW-0547">Nucleotide-binding</keyword>
<dbReference type="GO" id="GO:0140359">
    <property type="term" value="F:ABC-type transporter activity"/>
    <property type="evidence" value="ECO:0007669"/>
    <property type="project" value="InterPro"/>
</dbReference>
<feature type="transmembrane region" description="Helical" evidence="7">
    <location>
        <begin position="254"/>
        <end position="278"/>
    </location>
</feature>
<dbReference type="PROSITE" id="PS50929">
    <property type="entry name" value="ABC_TM1F"/>
    <property type="match status" value="1"/>
</dbReference>
<dbReference type="Proteomes" id="UP000565613">
    <property type="component" value="Unassembled WGS sequence"/>
</dbReference>
<dbReference type="GO" id="GO:0034040">
    <property type="term" value="F:ATPase-coupled lipid transmembrane transporter activity"/>
    <property type="evidence" value="ECO:0007669"/>
    <property type="project" value="TreeGrafter"/>
</dbReference>
<sequence>MEAQGTTASQGEKDLARGLWASMFRGKWLLFSTNAALHLAQAVLTLAFAYVLKQAFDAVAARSLVLLVRTGKVVSLLLAAELAIELALRVTLPAFLRRATSDYRRAVFDRLLRKDIGSFDGGGSSRYESVLTNDVNTIEVTYLEKIFTMVTEVVSLVGSVAMLLAQSVPLGVVAITSALVPLVIGLASGRRLAQRQRMVSDATGHFMSTAHDLVRGFPLIKSFRAEYAAYSRFEAANAALEADKRLRRRTELGIRALAVTAQGVSQLSVMFFGAWLALALPGSRMTVGGILMATQLMNSVAQPIQDLPSIFAARRASRGLVEKLAGMLSENRERTGGVALPAKLERGIALSNVSFGYEKDRPVLSGLNAEFAAGGCYAVVGASGSGKSTLLSLLMGAHPQYGGQIDLDGCELHDASLESLYATVSLVRQDTFLFDATLRENVTMFADVDDAKLDSAVRRAGLGEFVATHGMDYPCGEGGSNLSGGERQHVCIARSLLHGSGVLLLDEATSALDQRTADQITRSVAALAGTTRIMVTHRLDAGLLRLFDGIVVLRDGRVCEQGTFDELVSIPGGYFHALYTVSA</sequence>
<dbReference type="SUPFAM" id="SSF90123">
    <property type="entry name" value="ABC transporter transmembrane region"/>
    <property type="match status" value="1"/>
</dbReference>
<name>A0A7X9T988_9ACTN</name>
<keyword evidence="2 7" id="KW-0812">Transmembrane</keyword>
<dbReference type="PANTHER" id="PTHR24221">
    <property type="entry name" value="ATP-BINDING CASSETTE SUB-FAMILY B"/>
    <property type="match status" value="1"/>
</dbReference>
<dbReference type="PROSITE" id="PS50893">
    <property type="entry name" value="ABC_TRANSPORTER_2"/>
    <property type="match status" value="1"/>
</dbReference>
<dbReference type="GO" id="GO:0016887">
    <property type="term" value="F:ATP hydrolysis activity"/>
    <property type="evidence" value="ECO:0007669"/>
    <property type="project" value="InterPro"/>
</dbReference>
<feature type="transmembrane region" description="Helical" evidence="7">
    <location>
        <begin position="72"/>
        <end position="96"/>
    </location>
</feature>
<dbReference type="InterPro" id="IPR003593">
    <property type="entry name" value="AAA+_ATPase"/>
</dbReference>
<reference evidence="10 11" key="1">
    <citation type="submission" date="2020-04" db="EMBL/GenBank/DDBJ databases">
        <authorList>
            <person name="Hitch T.C.A."/>
            <person name="Wylensek D."/>
            <person name="Clavel T."/>
        </authorList>
    </citation>
    <scope>NUCLEOTIDE SEQUENCE [LARGE SCALE GENOMIC DNA]</scope>
    <source>
        <strain evidence="10 11">105184</strain>
    </source>
</reference>
<evidence type="ECO:0000313" key="11">
    <source>
        <dbReference type="Proteomes" id="UP000565613"/>
    </source>
</evidence>
<dbReference type="GO" id="GO:0005886">
    <property type="term" value="C:plasma membrane"/>
    <property type="evidence" value="ECO:0007669"/>
    <property type="project" value="UniProtKB-SubCell"/>
</dbReference>
<dbReference type="InterPro" id="IPR039421">
    <property type="entry name" value="Type_1_exporter"/>
</dbReference>